<dbReference type="Gene3D" id="3.90.580.10">
    <property type="entry name" value="Zinc finger, CHC2-type domain"/>
    <property type="match status" value="1"/>
</dbReference>
<dbReference type="RefSeq" id="WP_057481492.1">
    <property type="nucleotide sequence ID" value="NZ_BMWR01000003.1"/>
</dbReference>
<gene>
    <name evidence="2" type="ORF">APR42_03570</name>
</gene>
<sequence length="289" mass="33340">MNLNNLSCKSARNICIVKTLAKLGHFPTRTTEKEAWFLSPLRSETQASFSVSLIKNLWFDFGLGTGGNTIDLIMLMKSWSVRETLEFLKNDMSSLSFSPPNIEPISKEPEISILDVQIIHLKALIDYLHSRNIPYEIGRKYCTQVWYRCRGKRFFALGLENYKRGWELRNKYFKTSSRPKTFSFFERQSKQLIITEGMFDFLSLATIDEDLVQNSDCIILNSLAFLERIKMLIPKYEKALLYLDNDPAGKKAAGSLLNQFQNVTDCSNSYCDYIDLNEKLKAEKSLTLK</sequence>
<proteinExistence type="predicted"/>
<dbReference type="AlphaFoldDB" id="A0A0Q9ZA63"/>
<comment type="caution">
    <text evidence="2">The sequence shown here is derived from an EMBL/GenBank/DDBJ whole genome shotgun (WGS) entry which is preliminary data.</text>
</comment>
<dbReference type="InterPro" id="IPR036977">
    <property type="entry name" value="DNA_primase_Znf_CHC2"/>
</dbReference>
<dbReference type="InterPro" id="IPR002694">
    <property type="entry name" value="Znf_CHC2"/>
</dbReference>
<evidence type="ECO:0000313" key="3">
    <source>
        <dbReference type="Proteomes" id="UP000051643"/>
    </source>
</evidence>
<dbReference type="Pfam" id="PF01807">
    <property type="entry name" value="Zn_ribbon_DnaG"/>
    <property type="match status" value="1"/>
</dbReference>
<dbReference type="GO" id="GO:0003899">
    <property type="term" value="F:DNA-directed RNA polymerase activity"/>
    <property type="evidence" value="ECO:0007669"/>
    <property type="project" value="InterPro"/>
</dbReference>
<protein>
    <recommendedName>
        <fullName evidence="1">Zinc finger CHC2-type domain-containing protein</fullName>
    </recommendedName>
</protein>
<dbReference type="Pfam" id="PF13155">
    <property type="entry name" value="Toprim_2"/>
    <property type="match status" value="1"/>
</dbReference>
<dbReference type="GO" id="GO:0006260">
    <property type="term" value="P:DNA replication"/>
    <property type="evidence" value="ECO:0007669"/>
    <property type="project" value="InterPro"/>
</dbReference>
<organism evidence="2 3">
    <name type="scientific">Salegentibacter mishustinae</name>
    <dbReference type="NCBI Taxonomy" id="270918"/>
    <lineage>
        <taxon>Bacteria</taxon>
        <taxon>Pseudomonadati</taxon>
        <taxon>Bacteroidota</taxon>
        <taxon>Flavobacteriia</taxon>
        <taxon>Flavobacteriales</taxon>
        <taxon>Flavobacteriaceae</taxon>
        <taxon>Salegentibacter</taxon>
    </lineage>
</organism>
<dbReference type="Gene3D" id="3.40.1360.10">
    <property type="match status" value="1"/>
</dbReference>
<evidence type="ECO:0000313" key="2">
    <source>
        <dbReference type="EMBL" id="KRG29017.1"/>
    </source>
</evidence>
<keyword evidence="3" id="KW-1185">Reference proteome</keyword>
<dbReference type="OrthoDB" id="8536512at2"/>
<dbReference type="SUPFAM" id="SSF57783">
    <property type="entry name" value="Zinc beta-ribbon"/>
    <property type="match status" value="1"/>
</dbReference>
<dbReference type="STRING" id="270918.APR42_03570"/>
<dbReference type="EMBL" id="LKTP01000012">
    <property type="protein sequence ID" value="KRG29017.1"/>
    <property type="molecule type" value="Genomic_DNA"/>
</dbReference>
<accession>A0A0Q9ZA63</accession>
<dbReference type="GO" id="GO:0003677">
    <property type="term" value="F:DNA binding"/>
    <property type="evidence" value="ECO:0007669"/>
    <property type="project" value="InterPro"/>
</dbReference>
<dbReference type="Proteomes" id="UP000051643">
    <property type="component" value="Unassembled WGS sequence"/>
</dbReference>
<dbReference type="GO" id="GO:0008270">
    <property type="term" value="F:zinc ion binding"/>
    <property type="evidence" value="ECO:0007669"/>
    <property type="project" value="InterPro"/>
</dbReference>
<name>A0A0Q9ZA63_9FLAO</name>
<evidence type="ECO:0000259" key="1">
    <source>
        <dbReference type="Pfam" id="PF01807"/>
    </source>
</evidence>
<reference evidence="2" key="1">
    <citation type="submission" date="2015-10" db="EMBL/GenBank/DDBJ databases">
        <title>Draft genome sequence of Salegentibacter mishustinae KCTC 12263.</title>
        <authorList>
            <person name="Lin W."/>
            <person name="Zheng Q."/>
        </authorList>
    </citation>
    <scope>NUCLEOTIDE SEQUENCE [LARGE SCALE GENOMIC DNA]</scope>
    <source>
        <strain evidence="2">KCTC 12263</strain>
    </source>
</reference>
<dbReference type="SUPFAM" id="SSF56731">
    <property type="entry name" value="DNA primase core"/>
    <property type="match status" value="1"/>
</dbReference>
<feature type="domain" description="Zinc finger CHC2-type" evidence="1">
    <location>
        <begin position="34"/>
        <end position="92"/>
    </location>
</feature>